<keyword evidence="6" id="KW-1185">Reference proteome</keyword>
<keyword evidence="2" id="KW-0238">DNA-binding</keyword>
<dbReference type="InterPro" id="IPR037171">
    <property type="entry name" value="NagB/RpiA_transferase-like"/>
</dbReference>
<dbReference type="InterPro" id="IPR014036">
    <property type="entry name" value="DeoR-like_C"/>
</dbReference>
<dbReference type="InterPro" id="IPR036388">
    <property type="entry name" value="WH-like_DNA-bd_sf"/>
</dbReference>
<dbReference type="PRINTS" id="PR00037">
    <property type="entry name" value="HTHLACR"/>
</dbReference>
<evidence type="ECO:0000259" key="4">
    <source>
        <dbReference type="PROSITE" id="PS51000"/>
    </source>
</evidence>
<dbReference type="GO" id="GO:0003677">
    <property type="term" value="F:DNA binding"/>
    <property type="evidence" value="ECO:0007669"/>
    <property type="project" value="UniProtKB-KW"/>
</dbReference>
<evidence type="ECO:0000256" key="2">
    <source>
        <dbReference type="ARBA" id="ARBA00023125"/>
    </source>
</evidence>
<dbReference type="SMART" id="SM01134">
    <property type="entry name" value="DeoRC"/>
    <property type="match status" value="1"/>
</dbReference>
<keyword evidence="3" id="KW-0804">Transcription</keyword>
<dbReference type="AlphaFoldDB" id="A0A840ARE5"/>
<dbReference type="Proteomes" id="UP000553963">
    <property type="component" value="Unassembled WGS sequence"/>
</dbReference>
<proteinExistence type="predicted"/>
<organism evidence="5 6">
    <name type="scientific">Kaistia hirudinis</name>
    <dbReference type="NCBI Taxonomy" id="1293440"/>
    <lineage>
        <taxon>Bacteria</taxon>
        <taxon>Pseudomonadati</taxon>
        <taxon>Pseudomonadota</taxon>
        <taxon>Alphaproteobacteria</taxon>
        <taxon>Hyphomicrobiales</taxon>
        <taxon>Kaistiaceae</taxon>
        <taxon>Kaistia</taxon>
    </lineage>
</organism>
<name>A0A840ARE5_9HYPH</name>
<keyword evidence="1" id="KW-0805">Transcription regulation</keyword>
<evidence type="ECO:0000313" key="5">
    <source>
        <dbReference type="EMBL" id="MBB3931421.1"/>
    </source>
</evidence>
<dbReference type="PANTHER" id="PTHR30363">
    <property type="entry name" value="HTH-TYPE TRANSCRIPTIONAL REGULATOR SRLR-RELATED"/>
    <property type="match status" value="1"/>
</dbReference>
<dbReference type="SUPFAM" id="SSF46785">
    <property type="entry name" value="Winged helix' DNA-binding domain"/>
    <property type="match status" value="1"/>
</dbReference>
<sequence length="272" mass="30043">MSDNERESVAPVEGRLIGRVRKERIVATIRSQGFMSSVALAELFQVSEMTIRRDLAELEMRGEIQRTHGGAVTEDPAARSKTPREPFFDERHLVNAEAKVRIAKAALTFVKPSQAIALDVGTTTFELARLIGPELGVRLFTNNLRIAATHAERNAEIYLFGGRLREKEMSLCGPVAVEQVRRLWFDVVFIGVSSITPQGIFDYSIEETEIKRVLIERSTRRIVVADSSKFDEMSLVQVANLQQFDVLISEAPPPPALASSLAAAGVEVVVAP</sequence>
<dbReference type="PROSITE" id="PS51000">
    <property type="entry name" value="HTH_DEOR_2"/>
    <property type="match status" value="1"/>
</dbReference>
<dbReference type="GO" id="GO:0003700">
    <property type="term" value="F:DNA-binding transcription factor activity"/>
    <property type="evidence" value="ECO:0007669"/>
    <property type="project" value="InterPro"/>
</dbReference>
<accession>A0A840ARE5</accession>
<dbReference type="Pfam" id="PF00455">
    <property type="entry name" value="DeoRC"/>
    <property type="match status" value="1"/>
</dbReference>
<evidence type="ECO:0000256" key="3">
    <source>
        <dbReference type="ARBA" id="ARBA00023163"/>
    </source>
</evidence>
<reference evidence="5 6" key="1">
    <citation type="submission" date="2020-08" db="EMBL/GenBank/DDBJ databases">
        <title>Genomic Encyclopedia of Type Strains, Phase IV (KMG-IV): sequencing the most valuable type-strain genomes for metagenomic binning, comparative biology and taxonomic classification.</title>
        <authorList>
            <person name="Goeker M."/>
        </authorList>
    </citation>
    <scope>NUCLEOTIDE SEQUENCE [LARGE SCALE GENOMIC DNA]</scope>
    <source>
        <strain evidence="5 6">DSM 25966</strain>
    </source>
</reference>
<comment type="caution">
    <text evidence="5">The sequence shown here is derived from an EMBL/GenBank/DDBJ whole genome shotgun (WGS) entry which is preliminary data.</text>
</comment>
<evidence type="ECO:0000256" key="1">
    <source>
        <dbReference type="ARBA" id="ARBA00023015"/>
    </source>
</evidence>
<dbReference type="Gene3D" id="3.40.50.1360">
    <property type="match status" value="1"/>
</dbReference>
<dbReference type="SMART" id="SM00420">
    <property type="entry name" value="HTH_DEOR"/>
    <property type="match status" value="1"/>
</dbReference>
<dbReference type="InterPro" id="IPR050313">
    <property type="entry name" value="Carb_Metab_HTH_regulators"/>
</dbReference>
<dbReference type="InterPro" id="IPR001034">
    <property type="entry name" value="DeoR_HTH"/>
</dbReference>
<evidence type="ECO:0000313" key="6">
    <source>
        <dbReference type="Proteomes" id="UP000553963"/>
    </source>
</evidence>
<gene>
    <name evidence="5" type="ORF">GGR25_002471</name>
</gene>
<dbReference type="EMBL" id="JACIDS010000003">
    <property type="protein sequence ID" value="MBB3931421.1"/>
    <property type="molecule type" value="Genomic_DNA"/>
</dbReference>
<dbReference type="SUPFAM" id="SSF100950">
    <property type="entry name" value="NagB/RpiA/CoA transferase-like"/>
    <property type="match status" value="1"/>
</dbReference>
<dbReference type="RefSeq" id="WP_183399061.1">
    <property type="nucleotide sequence ID" value="NZ_JACIDS010000003.1"/>
</dbReference>
<dbReference type="PROSITE" id="PS00894">
    <property type="entry name" value="HTH_DEOR_1"/>
    <property type="match status" value="1"/>
</dbReference>
<dbReference type="InterPro" id="IPR036390">
    <property type="entry name" value="WH_DNA-bd_sf"/>
</dbReference>
<protein>
    <submittedName>
        <fullName evidence="5">DeoR family glycerol-3-phosphate regulon repressor</fullName>
    </submittedName>
</protein>
<dbReference type="InterPro" id="IPR018356">
    <property type="entry name" value="Tscrpt_reg_HTH_DeoR_CS"/>
</dbReference>
<dbReference type="PANTHER" id="PTHR30363:SF44">
    <property type="entry name" value="AGA OPERON TRANSCRIPTIONAL REPRESSOR-RELATED"/>
    <property type="match status" value="1"/>
</dbReference>
<dbReference type="Pfam" id="PF08220">
    <property type="entry name" value="HTH_DeoR"/>
    <property type="match status" value="1"/>
</dbReference>
<feature type="domain" description="HTH deoR-type" evidence="4">
    <location>
        <begin position="18"/>
        <end position="73"/>
    </location>
</feature>
<dbReference type="Gene3D" id="1.10.10.10">
    <property type="entry name" value="Winged helix-like DNA-binding domain superfamily/Winged helix DNA-binding domain"/>
    <property type="match status" value="1"/>
</dbReference>